<dbReference type="EMBL" id="JABMCB010000121">
    <property type="protein sequence ID" value="NUU73978.1"/>
    <property type="molecule type" value="Genomic_DNA"/>
</dbReference>
<protein>
    <recommendedName>
        <fullName evidence="3">Transcriptional regulator</fullName>
    </recommendedName>
</protein>
<dbReference type="Proteomes" id="UP000526125">
    <property type="component" value="Unassembled WGS sequence"/>
</dbReference>
<name>A0A7Y6BS19_9BACL</name>
<evidence type="ECO:0000313" key="2">
    <source>
        <dbReference type="Proteomes" id="UP000526125"/>
    </source>
</evidence>
<gene>
    <name evidence="1" type="ORF">HP552_01610</name>
</gene>
<evidence type="ECO:0008006" key="3">
    <source>
        <dbReference type="Google" id="ProtNLM"/>
    </source>
</evidence>
<organism evidence="1 2">
    <name type="scientific">Paenibacillus xylanilyticus</name>
    <dbReference type="NCBI Taxonomy" id="248903"/>
    <lineage>
        <taxon>Bacteria</taxon>
        <taxon>Bacillati</taxon>
        <taxon>Bacillota</taxon>
        <taxon>Bacilli</taxon>
        <taxon>Bacillales</taxon>
        <taxon>Paenibacillaceae</taxon>
        <taxon>Paenibacillus</taxon>
    </lineage>
</organism>
<reference evidence="1 2" key="1">
    <citation type="submission" date="2020-05" db="EMBL/GenBank/DDBJ databases">
        <title>Genome Sequencing of Type Strains.</title>
        <authorList>
            <person name="Lemaire J.F."/>
            <person name="Inderbitzin P."/>
            <person name="Gregorio O.A."/>
            <person name="Collins S.B."/>
            <person name="Wespe N."/>
            <person name="Knight-Connoni V."/>
        </authorList>
    </citation>
    <scope>NUCLEOTIDE SEQUENCE [LARGE SCALE GENOMIC DNA]</scope>
    <source>
        <strain evidence="1 2">LMG 21957</strain>
    </source>
</reference>
<accession>A0A7Y6BS19</accession>
<proteinExistence type="predicted"/>
<sequence length="89" mass="10235">MRIAPLPGVLQKLQDDLQMTDEKFADYIETSRASLWRAKLPTNDSRFSLGQDVMTKILTKFPNKKFEELFFLIQVSQECYKGDSEKGAS</sequence>
<keyword evidence="2" id="KW-1185">Reference proteome</keyword>
<evidence type="ECO:0000313" key="1">
    <source>
        <dbReference type="EMBL" id="NUU73978.1"/>
    </source>
</evidence>
<dbReference type="RefSeq" id="WP_175393963.1">
    <property type="nucleotide sequence ID" value="NZ_JABMCB010000121.1"/>
</dbReference>
<dbReference type="AlphaFoldDB" id="A0A7Y6BS19"/>
<comment type="caution">
    <text evidence="1">The sequence shown here is derived from an EMBL/GenBank/DDBJ whole genome shotgun (WGS) entry which is preliminary data.</text>
</comment>